<sequence>MQSSRLLSRVFLSQASRKYASKPSIQLPTMNDLPQPRGDWKTHYDAQNRRYTLHLLLGISVFAGTIVFGKAAGLLEMYNDYPETPLEIDNYKQFS</sequence>
<feature type="transmembrane region" description="Helical" evidence="1">
    <location>
        <begin position="51"/>
        <end position="72"/>
    </location>
</feature>
<reference evidence="3 4" key="1">
    <citation type="journal article" date="2021" name="BMC Biol.">
        <title>Horizontally acquired antibacterial genes associated with adaptive radiation of ladybird beetles.</title>
        <authorList>
            <person name="Li H.S."/>
            <person name="Tang X.F."/>
            <person name="Huang Y.H."/>
            <person name="Xu Z.Y."/>
            <person name="Chen M.L."/>
            <person name="Du X.Y."/>
            <person name="Qiu B.Y."/>
            <person name="Chen P.T."/>
            <person name="Zhang W."/>
            <person name="Slipinski A."/>
            <person name="Escalona H.E."/>
            <person name="Waterhouse R.M."/>
            <person name="Zwick A."/>
            <person name="Pang H."/>
        </authorList>
    </citation>
    <scope>NUCLEOTIDE SEQUENCE [LARGE SCALE GENOMIC DNA]</scope>
    <source>
        <strain evidence="3">SYSU2018</strain>
    </source>
</reference>
<organism evidence="3 4">
    <name type="scientific">Cryptolaemus montrouzieri</name>
    <dbReference type="NCBI Taxonomy" id="559131"/>
    <lineage>
        <taxon>Eukaryota</taxon>
        <taxon>Metazoa</taxon>
        <taxon>Ecdysozoa</taxon>
        <taxon>Arthropoda</taxon>
        <taxon>Hexapoda</taxon>
        <taxon>Insecta</taxon>
        <taxon>Pterygota</taxon>
        <taxon>Neoptera</taxon>
        <taxon>Endopterygota</taxon>
        <taxon>Coleoptera</taxon>
        <taxon>Polyphaga</taxon>
        <taxon>Cucujiformia</taxon>
        <taxon>Coccinelloidea</taxon>
        <taxon>Coccinellidae</taxon>
        <taxon>Scymninae</taxon>
        <taxon>Scymnini</taxon>
        <taxon>Cryptolaemus</taxon>
    </lineage>
</organism>
<protein>
    <recommendedName>
        <fullName evidence="2">Deltamethrin resistance protein prag01 domain-containing protein</fullName>
    </recommendedName>
</protein>
<proteinExistence type="predicted"/>
<dbReference type="AlphaFoldDB" id="A0ABD2NFJ2"/>
<keyword evidence="4" id="KW-1185">Reference proteome</keyword>
<keyword evidence="1" id="KW-0472">Membrane</keyword>
<gene>
    <name evidence="3" type="ORF">HHI36_012728</name>
</gene>
<evidence type="ECO:0000313" key="3">
    <source>
        <dbReference type="EMBL" id="KAL3277379.1"/>
    </source>
</evidence>
<name>A0ABD2NFJ2_9CUCU</name>
<evidence type="ECO:0000313" key="4">
    <source>
        <dbReference type="Proteomes" id="UP001516400"/>
    </source>
</evidence>
<feature type="domain" description="Deltamethrin resistance protein prag01" evidence="2">
    <location>
        <begin position="31"/>
        <end position="82"/>
    </location>
</feature>
<dbReference type="Proteomes" id="UP001516400">
    <property type="component" value="Unassembled WGS sequence"/>
</dbReference>
<dbReference type="InterPro" id="IPR031973">
    <property type="entry name" value="Deltameth_res_prag01"/>
</dbReference>
<evidence type="ECO:0000259" key="2">
    <source>
        <dbReference type="Pfam" id="PF16020"/>
    </source>
</evidence>
<dbReference type="PANTHER" id="PTHR22133">
    <property type="entry name" value="AT01821P-RELATED"/>
    <property type="match status" value="1"/>
</dbReference>
<comment type="caution">
    <text evidence="3">The sequence shown here is derived from an EMBL/GenBank/DDBJ whole genome shotgun (WGS) entry which is preliminary data.</text>
</comment>
<dbReference type="Pfam" id="PF16020">
    <property type="entry name" value="Deltameth_res"/>
    <property type="match status" value="1"/>
</dbReference>
<evidence type="ECO:0000256" key="1">
    <source>
        <dbReference type="SAM" id="Phobius"/>
    </source>
</evidence>
<accession>A0ABD2NFJ2</accession>
<dbReference type="EMBL" id="JABFTP020000103">
    <property type="protein sequence ID" value="KAL3277379.1"/>
    <property type="molecule type" value="Genomic_DNA"/>
</dbReference>
<keyword evidence="1" id="KW-0812">Transmembrane</keyword>
<dbReference type="PANTHER" id="PTHR22133:SF2">
    <property type="entry name" value="AT01821P-RELATED"/>
    <property type="match status" value="1"/>
</dbReference>
<keyword evidence="1" id="KW-1133">Transmembrane helix</keyword>